<dbReference type="SUPFAM" id="SSF56935">
    <property type="entry name" value="Porins"/>
    <property type="match status" value="1"/>
</dbReference>
<comment type="similarity">
    <text evidence="1">Belongs to the TonB-dependent receptor family.</text>
</comment>
<dbReference type="FunFam" id="2.60.40.1120:FF:000003">
    <property type="entry name" value="Outer membrane protein Omp121"/>
    <property type="match status" value="1"/>
</dbReference>
<keyword evidence="5" id="KW-1185">Reference proteome</keyword>
<dbReference type="Proteomes" id="UP001224325">
    <property type="component" value="Chromosome"/>
</dbReference>
<feature type="chain" id="PRO_5043705853" evidence="2">
    <location>
        <begin position="24"/>
        <end position="1108"/>
    </location>
</feature>
<dbReference type="Pfam" id="PF13715">
    <property type="entry name" value="CarbopepD_reg_2"/>
    <property type="match status" value="1"/>
</dbReference>
<keyword evidence="1" id="KW-0998">Cell outer membrane</keyword>
<dbReference type="Gene3D" id="2.60.40.1120">
    <property type="entry name" value="Carboxypeptidase-like, regulatory domain"/>
    <property type="match status" value="1"/>
</dbReference>
<keyword evidence="2" id="KW-0732">Signal</keyword>
<dbReference type="EMBL" id="CP155618">
    <property type="protein sequence ID" value="XBL12570.1"/>
    <property type="molecule type" value="Genomic_DNA"/>
</dbReference>
<keyword evidence="1" id="KW-0813">Transport</keyword>
<dbReference type="PROSITE" id="PS52016">
    <property type="entry name" value="TONB_DEPENDENT_REC_3"/>
    <property type="match status" value="1"/>
</dbReference>
<evidence type="ECO:0000313" key="5">
    <source>
        <dbReference type="Proteomes" id="UP001224325"/>
    </source>
</evidence>
<gene>
    <name evidence="4" type="ORF">QLS71_009480</name>
</gene>
<dbReference type="NCBIfam" id="TIGR04057">
    <property type="entry name" value="SusC_RagA_signa"/>
    <property type="match status" value="1"/>
</dbReference>
<keyword evidence="1" id="KW-1134">Transmembrane beta strand</keyword>
<dbReference type="KEGG" id="mlil:QLS71_009480"/>
<organism evidence="4 5">
    <name type="scientific">Mariniflexile litorale</name>
    <dbReference type="NCBI Taxonomy" id="3045158"/>
    <lineage>
        <taxon>Bacteria</taxon>
        <taxon>Pseudomonadati</taxon>
        <taxon>Bacteroidota</taxon>
        <taxon>Flavobacteriia</taxon>
        <taxon>Flavobacteriales</taxon>
        <taxon>Flavobacteriaceae</taxon>
        <taxon>Mariniflexile</taxon>
    </lineage>
</organism>
<dbReference type="InterPro" id="IPR008969">
    <property type="entry name" value="CarboxyPept-like_regulatory"/>
</dbReference>
<feature type="signal peptide" evidence="2">
    <location>
        <begin position="1"/>
        <end position="23"/>
    </location>
</feature>
<dbReference type="InterPro" id="IPR039426">
    <property type="entry name" value="TonB-dep_rcpt-like"/>
</dbReference>
<dbReference type="Gene3D" id="2.170.130.10">
    <property type="entry name" value="TonB-dependent receptor, plug domain"/>
    <property type="match status" value="1"/>
</dbReference>
<evidence type="ECO:0000259" key="3">
    <source>
        <dbReference type="Pfam" id="PF07715"/>
    </source>
</evidence>
<dbReference type="InterPro" id="IPR012910">
    <property type="entry name" value="Plug_dom"/>
</dbReference>
<sequence>MKKTITKACVLLLFSLVSLSGFAQETNSKKVVTGKVIDETGLPLPGVNIIEKGTNNGFVTDFDGKYSLSVKSGATLLFSFVGMLDKEIAVNGQSDINVTLQEDLQSLEEVVVVGYGTQKREAITGSVATVNMSEVEDLPVGNLGSALVGRVLGVSFEGGQSRPGDAARVQIRNPENFAKDGGTNEPLFVIDGVLQVDADTGYNDGSLFNSLDASEVESISFLKDASAAIYGARGAQGVVLVTTKRGRKGPAKLSYSGNYSIADEPYRTEVMSAYEYGQYFNILNGPNGANIAPTAGNYREYVFNQNELDYFKTLNYTPLEDQWSSAATQRHNISASGGSDTGTYYAGISYYTQEGNLGTQDFDRWTFRSSADMKIANGFKVGIQVSGNFSSQKNSFTKLGSAENGDYGNLLNKIPIIPDYIDGNPVQLLGANQEGADFHFPEVQRLNNLALTEGNRIGVNLNAEYEIPFVKGLVLKASYARNESKDRASQLGNTFTLYRYLGANTDDRYVLYPSGSGPLGTNVLAPGSNGIRVQDESNRILIDNTTRSTEQMNGSISYDITLGKHNISALLAVERGESYFFKDRVSKEDAQGYSNGQLWSATGDTSNTYTWADETADLGYVGRLNYAYDGKYYGEFLYRSSASAKFAPQNYWGDFYSLSGGWIISKEAFWKSNVVDYLKFRGSVGLLGKDNVKQWQWLQRYSARTGEGPVFGYNGDETDAVRMGTAANFDVRWSKEVKTNFGFEARLLDNRLSTSVETYYNIGTDIQIGRTKEVPFSVGGQVPAQNYAAQDAWGTEISIGWSDKIGKEFSYGFTINTNWYNSKMIKGDFPEDESNIRPWESRKGDTRNDSHRWGYDYQGMFKTQDEANQWVVDNKISQMFGVNTGYNATTGVFNPLQNNLRPGMLYYKDINGAWNPTTQSFDAPNGIINDDDRVILQKARKGPEGFNSVIRVGWKNFSLNTVLQVGWNNYYEIDGTARSMVPKNKIPENYENRNAFWSDIYDPNLNPSGKYPNPFHKAVYDRSSSFWKVGNSMSYVVRNINLSYTVPKNVVERLNLSSVKLNFVGINPFTIYNPYKDVGLPAPENGSYGSGGTYPTLRTYSLGLSVGF</sequence>
<dbReference type="AlphaFoldDB" id="A0AAU7EAD4"/>
<keyword evidence="1" id="KW-0812">Transmembrane</keyword>
<dbReference type="InterPro" id="IPR037066">
    <property type="entry name" value="Plug_dom_sf"/>
</dbReference>
<evidence type="ECO:0000313" key="4">
    <source>
        <dbReference type="EMBL" id="XBL12570.1"/>
    </source>
</evidence>
<dbReference type="InterPro" id="IPR023996">
    <property type="entry name" value="TonB-dep_OMP_SusC/RagA"/>
</dbReference>
<proteinExistence type="inferred from homology"/>
<feature type="domain" description="TonB-dependent receptor plug" evidence="3">
    <location>
        <begin position="121"/>
        <end position="238"/>
    </location>
</feature>
<name>A0AAU7EAD4_9FLAO</name>
<evidence type="ECO:0000256" key="2">
    <source>
        <dbReference type="SAM" id="SignalP"/>
    </source>
</evidence>
<dbReference type="GO" id="GO:0009279">
    <property type="term" value="C:cell outer membrane"/>
    <property type="evidence" value="ECO:0007669"/>
    <property type="project" value="UniProtKB-SubCell"/>
</dbReference>
<comment type="subcellular location">
    <subcellularLocation>
        <location evidence="1">Cell outer membrane</location>
        <topology evidence="1">Multi-pass membrane protein</topology>
    </subcellularLocation>
</comment>
<dbReference type="NCBIfam" id="TIGR04056">
    <property type="entry name" value="OMP_RagA_SusC"/>
    <property type="match status" value="1"/>
</dbReference>
<reference evidence="4" key="1">
    <citation type="submission" date="2024-04" db="EMBL/GenBank/DDBJ databases">
        <title>Mariniflexile litorale, isolated from the shallow sediments of the Sea of Japan.</title>
        <authorList>
            <person name="Romanenko L."/>
            <person name="Isaeva M."/>
        </authorList>
    </citation>
    <scope>NUCLEOTIDE SEQUENCE [LARGE SCALE GENOMIC DNA]</scope>
    <source>
        <strain evidence="4">KMM 9835</strain>
    </source>
</reference>
<dbReference type="RefSeq" id="WP_308990999.1">
    <property type="nucleotide sequence ID" value="NZ_CP155618.1"/>
</dbReference>
<evidence type="ECO:0000256" key="1">
    <source>
        <dbReference type="PROSITE-ProRule" id="PRU01360"/>
    </source>
</evidence>
<dbReference type="Pfam" id="PF07715">
    <property type="entry name" value="Plug"/>
    <property type="match status" value="1"/>
</dbReference>
<keyword evidence="1" id="KW-0472">Membrane</keyword>
<dbReference type="InterPro" id="IPR023997">
    <property type="entry name" value="TonB-dep_OMP_SusC/RagA_CS"/>
</dbReference>
<dbReference type="SUPFAM" id="SSF49464">
    <property type="entry name" value="Carboxypeptidase regulatory domain-like"/>
    <property type="match status" value="1"/>
</dbReference>
<accession>A0AAU7EAD4</accession>
<protein>
    <submittedName>
        <fullName evidence="4">SusC/RagA family TonB-linked outer membrane protein</fullName>
    </submittedName>
</protein>